<name>A0A0M2PX92_PROHO</name>
<comment type="caution">
    <text evidence="1">The sequence shown here is derived from an EMBL/GenBank/DDBJ whole genome shotgun (WGS) entry which is preliminary data.</text>
</comment>
<accession>A0A0M2PX92</accession>
<gene>
    <name evidence="1" type="ORF">PROH_01140</name>
</gene>
<dbReference type="Proteomes" id="UP000034681">
    <property type="component" value="Unassembled WGS sequence"/>
</dbReference>
<organism evidence="1 2">
    <name type="scientific">Prochlorothrix hollandica PCC 9006 = CALU 1027</name>
    <dbReference type="NCBI Taxonomy" id="317619"/>
    <lineage>
        <taxon>Bacteria</taxon>
        <taxon>Bacillati</taxon>
        <taxon>Cyanobacteriota</taxon>
        <taxon>Cyanophyceae</taxon>
        <taxon>Prochlorotrichales</taxon>
        <taxon>Prochlorotrichaceae</taxon>
        <taxon>Prochlorothrix</taxon>
    </lineage>
</organism>
<dbReference type="AlphaFoldDB" id="A0A0M2PX92"/>
<protein>
    <submittedName>
        <fullName evidence="1">Uncharacterized protein</fullName>
    </submittedName>
</protein>
<dbReference type="EMBL" id="AJTX02000002">
    <property type="protein sequence ID" value="KKJ01051.1"/>
    <property type="molecule type" value="Genomic_DNA"/>
</dbReference>
<evidence type="ECO:0000313" key="2">
    <source>
        <dbReference type="Proteomes" id="UP000034681"/>
    </source>
</evidence>
<sequence length="59" mass="6608">MQIDSMRMLNHRKPSLSILGEPFNLASQMVALGKTADLWKIGVYLPMIEISSQYSSLVP</sequence>
<proteinExistence type="predicted"/>
<evidence type="ECO:0000313" key="1">
    <source>
        <dbReference type="EMBL" id="KKJ01051.1"/>
    </source>
</evidence>
<keyword evidence="2" id="KW-1185">Reference proteome</keyword>
<reference evidence="1" key="1">
    <citation type="submission" date="2012-04" db="EMBL/GenBank/DDBJ databases">
        <authorList>
            <person name="Borisov I.G."/>
            <person name="Ivanikova N.V."/>
            <person name="Pinevich A.V."/>
        </authorList>
    </citation>
    <scope>NUCLEOTIDE SEQUENCE</scope>
    <source>
        <strain evidence="1">CALU 1027</strain>
    </source>
</reference>